<dbReference type="PANTHER" id="PTHR43612">
    <property type="entry name" value="TRIFUNCTIONAL ENZYME SUBUNIT ALPHA"/>
    <property type="match status" value="1"/>
</dbReference>
<dbReference type="Pfam" id="PF02737">
    <property type="entry name" value="3HCDH_N"/>
    <property type="match status" value="1"/>
</dbReference>
<dbReference type="InterPro" id="IPR036291">
    <property type="entry name" value="NAD(P)-bd_dom_sf"/>
</dbReference>
<dbReference type="EMBL" id="BAABBP010000032">
    <property type="protein sequence ID" value="GAA4002856.1"/>
    <property type="molecule type" value="Genomic_DNA"/>
</dbReference>
<dbReference type="Pfam" id="PF00378">
    <property type="entry name" value="ECH_1"/>
    <property type="match status" value="1"/>
</dbReference>
<evidence type="ECO:0000256" key="1">
    <source>
        <dbReference type="ARBA" id="ARBA00005005"/>
    </source>
</evidence>
<proteinExistence type="inferred from homology"/>
<dbReference type="Gene3D" id="1.10.1040.50">
    <property type="match status" value="1"/>
</dbReference>
<evidence type="ECO:0000256" key="6">
    <source>
        <dbReference type="ARBA" id="ARBA00023027"/>
    </source>
</evidence>
<keyword evidence="14" id="KW-1185">Reference proteome</keyword>
<dbReference type="InterPro" id="IPR008927">
    <property type="entry name" value="6-PGluconate_DH-like_C_sf"/>
</dbReference>
<dbReference type="CDD" id="cd06558">
    <property type="entry name" value="crotonase-like"/>
    <property type="match status" value="1"/>
</dbReference>
<dbReference type="InterPro" id="IPR006176">
    <property type="entry name" value="3-OHacyl-CoA_DH_NAD-bd"/>
</dbReference>
<keyword evidence="3" id="KW-0276">Fatty acid metabolism</keyword>
<dbReference type="Gene3D" id="3.90.226.10">
    <property type="entry name" value="2-enoyl-CoA Hydratase, Chain A, domain 1"/>
    <property type="match status" value="1"/>
</dbReference>
<organism evidence="13 14">
    <name type="scientific">Comamonas faecalis</name>
    <dbReference type="NCBI Taxonomy" id="1387849"/>
    <lineage>
        <taxon>Bacteria</taxon>
        <taxon>Pseudomonadati</taxon>
        <taxon>Pseudomonadota</taxon>
        <taxon>Betaproteobacteria</taxon>
        <taxon>Burkholderiales</taxon>
        <taxon>Comamonadaceae</taxon>
        <taxon>Comamonas</taxon>
    </lineage>
</organism>
<dbReference type="PANTHER" id="PTHR43612:SF3">
    <property type="entry name" value="TRIFUNCTIONAL ENZYME SUBUNIT ALPHA, MITOCHONDRIAL"/>
    <property type="match status" value="1"/>
</dbReference>
<keyword evidence="8" id="KW-0456">Lyase</keyword>
<keyword evidence="5" id="KW-0560">Oxidoreductase</keyword>
<evidence type="ECO:0000256" key="10">
    <source>
        <dbReference type="ARBA" id="ARBA00049556"/>
    </source>
</evidence>
<feature type="domain" description="3-hydroxyacyl-CoA dehydrogenase C-terminal" evidence="11">
    <location>
        <begin position="506"/>
        <end position="606"/>
    </location>
</feature>
<evidence type="ECO:0000256" key="7">
    <source>
        <dbReference type="ARBA" id="ARBA00023098"/>
    </source>
</evidence>
<reference evidence="14" key="1">
    <citation type="journal article" date="2019" name="Int. J. Syst. Evol. Microbiol.">
        <title>The Global Catalogue of Microorganisms (GCM) 10K type strain sequencing project: providing services to taxonomists for standard genome sequencing and annotation.</title>
        <authorList>
            <consortium name="The Broad Institute Genomics Platform"/>
            <consortium name="The Broad Institute Genome Sequencing Center for Infectious Disease"/>
            <person name="Wu L."/>
            <person name="Ma J."/>
        </authorList>
    </citation>
    <scope>NUCLEOTIDE SEQUENCE [LARGE SCALE GENOMIC DNA]</scope>
    <source>
        <strain evidence="14">JCM 17561</strain>
    </source>
</reference>
<protein>
    <submittedName>
        <fullName evidence="13">3-hydroxyacyl-CoA dehydrogenase NAD-binding domain-containing protein</fullName>
    </submittedName>
</protein>
<dbReference type="InterPro" id="IPR001753">
    <property type="entry name" value="Enoyl-CoA_hydra/iso"/>
</dbReference>
<evidence type="ECO:0000313" key="13">
    <source>
        <dbReference type="EMBL" id="GAA4002856.1"/>
    </source>
</evidence>
<comment type="caution">
    <text evidence="13">The sequence shown here is derived from an EMBL/GenBank/DDBJ whole genome shotgun (WGS) entry which is preliminary data.</text>
</comment>
<name>A0ABP7RVJ1_9BURK</name>
<evidence type="ECO:0000259" key="11">
    <source>
        <dbReference type="Pfam" id="PF00725"/>
    </source>
</evidence>
<gene>
    <name evidence="13" type="ORF">GCM10022279_28470</name>
</gene>
<evidence type="ECO:0000256" key="9">
    <source>
        <dbReference type="ARBA" id="ARBA00023268"/>
    </source>
</evidence>
<evidence type="ECO:0000259" key="12">
    <source>
        <dbReference type="Pfam" id="PF02737"/>
    </source>
</evidence>
<evidence type="ECO:0000256" key="2">
    <source>
        <dbReference type="ARBA" id="ARBA00007005"/>
    </source>
</evidence>
<keyword evidence="4" id="KW-0442">Lipid degradation</keyword>
<keyword evidence="6" id="KW-0520">NAD</keyword>
<dbReference type="SUPFAM" id="SSF52096">
    <property type="entry name" value="ClpP/crotonase"/>
    <property type="match status" value="1"/>
</dbReference>
<dbReference type="SUPFAM" id="SSF51735">
    <property type="entry name" value="NAD(P)-binding Rossmann-fold domains"/>
    <property type="match status" value="1"/>
</dbReference>
<dbReference type="InterPro" id="IPR050136">
    <property type="entry name" value="FA_oxidation_alpha_subunit"/>
</dbReference>
<dbReference type="InterPro" id="IPR029045">
    <property type="entry name" value="ClpP/crotonase-like_dom_sf"/>
</dbReference>
<dbReference type="Gene3D" id="3.40.50.720">
    <property type="entry name" value="NAD(P)-binding Rossmann-like Domain"/>
    <property type="match status" value="1"/>
</dbReference>
<evidence type="ECO:0000256" key="5">
    <source>
        <dbReference type="ARBA" id="ARBA00023002"/>
    </source>
</evidence>
<dbReference type="Pfam" id="PF00725">
    <property type="entry name" value="3HCDH"/>
    <property type="match status" value="1"/>
</dbReference>
<dbReference type="SUPFAM" id="SSF48179">
    <property type="entry name" value="6-phosphogluconate dehydrogenase C-terminal domain-like"/>
    <property type="match status" value="2"/>
</dbReference>
<comment type="similarity">
    <text evidence="2">In the central section; belongs to the 3-hydroxyacyl-CoA dehydrogenase family.</text>
</comment>
<sequence>MDTIRYELIAAQDDGQIALITFDEQGSPVNTMCQRWQDDLATVTAQVLADREKLGAALKGVVLASAKSSFFAGADLKATMRLTPADAPQVFTEIERMKKQFRTLETLGIPVVACLNGTALGGGWEVALVAHHRIATNNPKTQFGLPEVTLGLMPGATGVTKTVRLLGLLGAQPYLLEGKLMNPQQALELGLVHALVATPDELLPAALAHIAAHPASHQPWDDKNYKIPGGTPSNPKVAGALSVAPAMLKRTTRGRYPAPEAILSAMAEGAQVDFDTALRIESRYLAGLMTSPVAKNMINTFFFDLNAIKSGKSRPAAAERFKPAKVGVLGAGMMGAGIAWAQASRGIATVLKDVSTEKAEAGKAYSAKLAGKRVEKGRMSAEARDALLARITPTGSATDLQGCELIIEAVFENRELKAKVTQEAEPHLAAGGFFASNTSTLPISGLSQASRAPQKFIGIHFFSPVDKMQLVEIIRGKQTDDATVARAFDYVQALGKTPIVVNDSRGFYTSRTFGTFVMEGAAMLAEGIPAAVIENASMQAGMPVGPLAVLDETALSLSVHVMDQTRADFAAEGKTYQATAGQLLVERMVKELHRPGRTGGGGFYDYPAGGKKQLWPQLKALFEKPGQPWSVQDIQDRILYRQAIETARCLQEGVLTSVHDANIGSIFGIGFPAWTGGAMQFIYGTGVDAFCARAQQLAEQYGEGFAISPAVREAIERHQPRY</sequence>
<dbReference type="RefSeq" id="WP_103045858.1">
    <property type="nucleotide sequence ID" value="NZ_BAABBP010000032.1"/>
</dbReference>
<feature type="domain" description="3-hydroxyacyl-CoA dehydrogenase NAD binding" evidence="12">
    <location>
        <begin position="325"/>
        <end position="503"/>
    </location>
</feature>
<keyword evidence="9" id="KW-0511">Multifunctional enzyme</keyword>
<comment type="catalytic activity">
    <reaction evidence="10">
        <text>a (3S)-3-hydroxyacyl-CoA + NAD(+) = a 3-oxoacyl-CoA + NADH + H(+)</text>
        <dbReference type="Rhea" id="RHEA:22432"/>
        <dbReference type="ChEBI" id="CHEBI:15378"/>
        <dbReference type="ChEBI" id="CHEBI:57318"/>
        <dbReference type="ChEBI" id="CHEBI:57540"/>
        <dbReference type="ChEBI" id="CHEBI:57945"/>
        <dbReference type="ChEBI" id="CHEBI:90726"/>
        <dbReference type="EC" id="1.1.1.35"/>
    </reaction>
</comment>
<accession>A0ABP7RVJ1</accession>
<evidence type="ECO:0000256" key="4">
    <source>
        <dbReference type="ARBA" id="ARBA00022963"/>
    </source>
</evidence>
<keyword evidence="7" id="KW-0443">Lipid metabolism</keyword>
<evidence type="ECO:0000256" key="8">
    <source>
        <dbReference type="ARBA" id="ARBA00023239"/>
    </source>
</evidence>
<dbReference type="Proteomes" id="UP001501627">
    <property type="component" value="Unassembled WGS sequence"/>
</dbReference>
<evidence type="ECO:0000256" key="3">
    <source>
        <dbReference type="ARBA" id="ARBA00022832"/>
    </source>
</evidence>
<comment type="pathway">
    <text evidence="1">Lipid metabolism; fatty acid beta-oxidation.</text>
</comment>
<evidence type="ECO:0000313" key="14">
    <source>
        <dbReference type="Proteomes" id="UP001501627"/>
    </source>
</evidence>
<dbReference type="InterPro" id="IPR006108">
    <property type="entry name" value="3HC_DH_C"/>
</dbReference>